<dbReference type="Proteomes" id="UP000516437">
    <property type="component" value="Chromosome 6"/>
</dbReference>
<dbReference type="EMBL" id="RXIC02000019">
    <property type="protein sequence ID" value="KAB1226151.1"/>
    <property type="molecule type" value="Genomic_DNA"/>
</dbReference>
<dbReference type="EMBL" id="RXIC02000025">
    <property type="protein sequence ID" value="KAB1208221.1"/>
    <property type="molecule type" value="Genomic_DNA"/>
</dbReference>
<reference evidence="4" key="1">
    <citation type="submission" date="2018-07" db="EMBL/GenBank/DDBJ databases">
        <authorList>
            <person name="Gao Z.-S."/>
            <person name="Jia H.-M."/>
            <person name="Jia H.-J."/>
            <person name="Cai Q.-L."/>
            <person name="Wang Y."/>
            <person name="Zhao H.-B."/>
        </authorList>
    </citation>
    <scope>NUCLEOTIDE SEQUENCE</scope>
    <source>
        <tissue evidence="4">Leaves</tissue>
    </source>
</reference>
<name>A0A6A1WDZ2_9ROSI</name>
<protein>
    <submittedName>
        <fullName evidence="4">Uncharacterized protein</fullName>
    </submittedName>
</protein>
<dbReference type="Proteomes" id="UP000516437">
    <property type="component" value="Chromosome 1"/>
</dbReference>
<evidence type="ECO:0000313" key="5">
    <source>
        <dbReference type="EMBL" id="KAB1226151.1"/>
    </source>
</evidence>
<dbReference type="AlphaFoldDB" id="A0A6A1WDZ2"/>
<comment type="caution">
    <text evidence="4">The sequence shown here is derived from an EMBL/GenBank/DDBJ whole genome shotgun (WGS) entry which is preliminary data.</text>
</comment>
<evidence type="ECO:0000313" key="1">
    <source>
        <dbReference type="EMBL" id="KAB1206756.1"/>
    </source>
</evidence>
<dbReference type="EMBL" id="RXIC02000020">
    <property type="protein sequence ID" value="KAB1222546.1"/>
    <property type="molecule type" value="Genomic_DNA"/>
</dbReference>
<dbReference type="EMBL" id="RXIC02000025">
    <property type="protein sequence ID" value="KAB1206756.1"/>
    <property type="molecule type" value="Genomic_DNA"/>
</dbReference>
<evidence type="ECO:0000313" key="4">
    <source>
        <dbReference type="EMBL" id="KAB1222546.1"/>
    </source>
</evidence>
<keyword evidence="6" id="KW-1185">Reference proteome</keyword>
<reference evidence="4" key="3">
    <citation type="submission" date="2019-09" db="EMBL/GenBank/DDBJ databases">
        <authorList>
            <person name="Gao Z."/>
        </authorList>
    </citation>
    <scope>NUCLEOTIDE SEQUENCE</scope>
    <source>
        <tissue evidence="4">Leaves</tissue>
    </source>
</reference>
<dbReference type="Proteomes" id="UP000516437">
    <property type="component" value="Chromosome 2"/>
</dbReference>
<accession>A0A6A1WDZ2</accession>
<evidence type="ECO:0000313" key="6">
    <source>
        <dbReference type="Proteomes" id="UP000516437"/>
    </source>
</evidence>
<sequence>MGKKPSSIDFYRRRPLTDLQREGLTDLQWMNEGSWVKSVSGSLERTRELGVRKGVLPFPLAAASSRARQNWIWASNRSSIGRGQEKGNDVNENYLLRADSSIWVE</sequence>
<evidence type="ECO:0000313" key="3">
    <source>
        <dbReference type="EMBL" id="KAB1209089.1"/>
    </source>
</evidence>
<evidence type="ECO:0000313" key="2">
    <source>
        <dbReference type="EMBL" id="KAB1208221.1"/>
    </source>
</evidence>
<dbReference type="EMBL" id="RXIC02000024">
    <property type="protein sequence ID" value="KAB1209089.1"/>
    <property type="molecule type" value="Genomic_DNA"/>
</dbReference>
<reference evidence="4 6" key="2">
    <citation type="journal article" date="2019" name="Plant Biotechnol. J.">
        <title>The red bayberry genome and genetic basis of sex determination.</title>
        <authorList>
            <person name="Jia H.M."/>
            <person name="Jia H.J."/>
            <person name="Cai Q.L."/>
            <person name="Wang Y."/>
            <person name="Zhao H.B."/>
            <person name="Yang W.F."/>
            <person name="Wang G.Y."/>
            <person name="Li Y.H."/>
            <person name="Zhan D.L."/>
            <person name="Shen Y.T."/>
            <person name="Niu Q.F."/>
            <person name="Chang L."/>
            <person name="Qiu J."/>
            <person name="Zhao L."/>
            <person name="Xie H.B."/>
            <person name="Fu W.Y."/>
            <person name="Jin J."/>
            <person name="Li X.W."/>
            <person name="Jiao Y."/>
            <person name="Zhou C.C."/>
            <person name="Tu T."/>
            <person name="Chai C.Y."/>
            <person name="Gao J.L."/>
            <person name="Fan L.J."/>
            <person name="van de Weg E."/>
            <person name="Wang J.Y."/>
            <person name="Gao Z.S."/>
        </authorList>
    </citation>
    <scope>NUCLEOTIDE SEQUENCE [LARGE SCALE GENOMIC DNA]</scope>
    <source>
        <tissue evidence="4">Leaves</tissue>
    </source>
</reference>
<organism evidence="4 6">
    <name type="scientific">Morella rubra</name>
    <name type="common">Chinese bayberry</name>
    <dbReference type="NCBI Taxonomy" id="262757"/>
    <lineage>
        <taxon>Eukaryota</taxon>
        <taxon>Viridiplantae</taxon>
        <taxon>Streptophyta</taxon>
        <taxon>Embryophyta</taxon>
        <taxon>Tracheophyta</taxon>
        <taxon>Spermatophyta</taxon>
        <taxon>Magnoliopsida</taxon>
        <taxon>eudicotyledons</taxon>
        <taxon>Gunneridae</taxon>
        <taxon>Pentapetalae</taxon>
        <taxon>rosids</taxon>
        <taxon>fabids</taxon>
        <taxon>Fagales</taxon>
        <taxon>Myricaceae</taxon>
        <taxon>Morella</taxon>
    </lineage>
</organism>
<dbReference type="Proteomes" id="UP000516437">
    <property type="component" value="Chromosome 7"/>
</dbReference>
<proteinExistence type="predicted"/>
<gene>
    <name evidence="5" type="ORF">CJ030_MR1G023900</name>
    <name evidence="4" type="ORF">CJ030_MR2G013455</name>
    <name evidence="3" type="ORF">CJ030_MR6G025963</name>
    <name evidence="2" type="ORF">CJ030_MR7G012922</name>
    <name evidence="1" type="ORF">CJ030_MR7G013497</name>
</gene>